<gene>
    <name evidence="1" type="ORF">EU556_06605</name>
</gene>
<proteinExistence type="predicted"/>
<evidence type="ECO:0008006" key="3">
    <source>
        <dbReference type="Google" id="ProtNLM"/>
    </source>
</evidence>
<evidence type="ECO:0000313" key="2">
    <source>
        <dbReference type="Proteomes" id="UP000298337"/>
    </source>
</evidence>
<dbReference type="RefSeq" id="WP_135432332.1">
    <property type="nucleotide sequence ID" value="NZ_SRLA01000001.1"/>
</dbReference>
<dbReference type="AlphaFoldDB" id="A0A4Z0PDZ9"/>
<reference evidence="1 2" key="1">
    <citation type="submission" date="2019-04" db="EMBL/GenBank/DDBJ databases">
        <authorList>
            <person name="Feng G."/>
            <person name="Zhang J."/>
            <person name="Zhu H."/>
        </authorList>
    </citation>
    <scope>NUCLEOTIDE SEQUENCE [LARGE SCALE GENOMIC DNA]</scope>
    <source>
        <strain evidence="1 2">92R-1</strain>
    </source>
</reference>
<name>A0A4Z0PDZ9_9BACT</name>
<dbReference type="OrthoDB" id="9796999at2"/>
<organism evidence="1 2">
    <name type="scientific">Hymenobacter fodinae</name>
    <dbReference type="NCBI Taxonomy" id="2510796"/>
    <lineage>
        <taxon>Bacteria</taxon>
        <taxon>Pseudomonadati</taxon>
        <taxon>Bacteroidota</taxon>
        <taxon>Cytophagia</taxon>
        <taxon>Cytophagales</taxon>
        <taxon>Hymenobacteraceae</taxon>
        <taxon>Hymenobacter</taxon>
    </lineage>
</organism>
<keyword evidence="2" id="KW-1185">Reference proteome</keyword>
<protein>
    <recommendedName>
        <fullName evidence="3">Bacteriocin-protection protein</fullName>
    </recommendedName>
</protein>
<sequence length="191" mass="21310">MASKLDTLEVVDVPDRATWRAWLAAHHQQPAGVWLTLYKKESGQRLMTYADAVEEALCFGWIDSHPRKVDATCYRLLFSPRKPKSVWSAVNKQRIAELRKAGLMLPAGEARIAAAQQNGSWEALDEVEALVIPADLAAALAANPEAQRHFNNFPPSARKQLLQNLAAARRPETRQQRIARIVANAAQNRRA</sequence>
<dbReference type="EMBL" id="SRLA01000001">
    <property type="protein sequence ID" value="TGE10478.1"/>
    <property type="molecule type" value="Genomic_DNA"/>
</dbReference>
<accession>A0A4Z0PDZ9</accession>
<dbReference type="Pfam" id="PF13376">
    <property type="entry name" value="OmdA"/>
    <property type="match status" value="1"/>
</dbReference>
<dbReference type="Proteomes" id="UP000298337">
    <property type="component" value="Unassembled WGS sequence"/>
</dbReference>
<comment type="caution">
    <text evidence="1">The sequence shown here is derived from an EMBL/GenBank/DDBJ whole genome shotgun (WGS) entry which is preliminary data.</text>
</comment>
<evidence type="ECO:0000313" key="1">
    <source>
        <dbReference type="EMBL" id="TGE10478.1"/>
    </source>
</evidence>